<dbReference type="AlphaFoldDB" id="A0A6P4IKV1"/>
<reference evidence="2" key="1">
    <citation type="submission" date="2025-05" db="UniProtKB">
        <authorList>
            <consortium name="RefSeq"/>
        </authorList>
    </citation>
    <scope>NUCLEOTIDE SEQUENCE [LARGE SCALE GENOMIC DNA]</scope>
    <source>
        <strain evidence="2">14028-0561.14</strain>
    </source>
</reference>
<feature type="signal peptide" evidence="1">
    <location>
        <begin position="1"/>
        <end position="16"/>
    </location>
</feature>
<evidence type="ECO:0000313" key="3">
    <source>
        <dbReference type="RefSeq" id="XP_017023391.1"/>
    </source>
</evidence>
<keyword evidence="2" id="KW-1185">Reference proteome</keyword>
<proteinExistence type="predicted"/>
<gene>
    <name evidence="3" type="primary">NimB3</name>
</gene>
<reference evidence="3" key="2">
    <citation type="submission" date="2025-08" db="UniProtKB">
        <authorList>
            <consortium name="RefSeq"/>
        </authorList>
    </citation>
    <scope>IDENTIFICATION</scope>
    <source>
        <strain evidence="3">14028-0561.14</strain>
        <tissue evidence="3">Whole fly</tissue>
    </source>
</reference>
<keyword evidence="3" id="KW-0675">Receptor</keyword>
<accession>A0A6P4IKV1</accession>
<dbReference type="Proteomes" id="UP001652661">
    <property type="component" value="Chromosome 2R"/>
</dbReference>
<evidence type="ECO:0000256" key="1">
    <source>
        <dbReference type="SAM" id="SignalP"/>
    </source>
</evidence>
<feature type="chain" id="PRO_5028219925" evidence="1">
    <location>
        <begin position="17"/>
        <end position="121"/>
    </location>
</feature>
<keyword evidence="1" id="KW-0732">Signal</keyword>
<dbReference type="OrthoDB" id="409374at2759"/>
<name>A0A6P4IKV1_DROKI</name>
<protein>
    <submittedName>
        <fullName evidence="3">Platelet endothelial aggregation receptor 1</fullName>
    </submittedName>
</protein>
<evidence type="ECO:0000313" key="2">
    <source>
        <dbReference type="Proteomes" id="UP001652661"/>
    </source>
</evidence>
<dbReference type="Gene3D" id="2.10.25.10">
    <property type="entry name" value="Laminin"/>
    <property type="match status" value="1"/>
</dbReference>
<organism evidence="2 3">
    <name type="scientific">Drosophila kikkawai</name>
    <name type="common">Fruit fly</name>
    <dbReference type="NCBI Taxonomy" id="30033"/>
    <lineage>
        <taxon>Eukaryota</taxon>
        <taxon>Metazoa</taxon>
        <taxon>Ecdysozoa</taxon>
        <taxon>Arthropoda</taxon>
        <taxon>Hexapoda</taxon>
        <taxon>Insecta</taxon>
        <taxon>Pterygota</taxon>
        <taxon>Neoptera</taxon>
        <taxon>Endopterygota</taxon>
        <taxon>Diptera</taxon>
        <taxon>Brachycera</taxon>
        <taxon>Muscomorpha</taxon>
        <taxon>Ephydroidea</taxon>
        <taxon>Drosophilidae</taxon>
        <taxon>Drosophila</taxon>
        <taxon>Sophophora</taxon>
    </lineage>
</organism>
<dbReference type="RefSeq" id="XP_017023391.1">
    <property type="nucleotide sequence ID" value="XM_017167902.3"/>
</dbReference>
<sequence length="121" mass="13430">MHLTSVLAGLLIVCLAYDLPSPAAAQFWKAAIPTPSWRTDALADRPSGICYRDLNVDTINPNSRRRQISYCCDGYLRIGSSEKLTCLPICREDCSNGLCVLPDTCECAPGYYRRDGKCHKE</sequence>